<dbReference type="EMBL" id="WMBB01000005">
    <property type="protein sequence ID" value="MTE13605.1"/>
    <property type="molecule type" value="Genomic_DNA"/>
</dbReference>
<gene>
    <name evidence="2" type="ORF">GLP40_12585</name>
</gene>
<evidence type="ECO:0000313" key="3">
    <source>
        <dbReference type="Proteomes" id="UP000432464"/>
    </source>
</evidence>
<name>A0A6I3KYU7_9NOCA</name>
<evidence type="ECO:0000313" key="2">
    <source>
        <dbReference type="EMBL" id="MTE13605.1"/>
    </source>
</evidence>
<evidence type="ECO:0000256" key="1">
    <source>
        <dbReference type="SAM" id="Phobius"/>
    </source>
</evidence>
<dbReference type="AlphaFoldDB" id="A0A6I3KYU7"/>
<organism evidence="2 3">
    <name type="scientific">Nocardia aurantiaca</name>
    <dbReference type="NCBI Taxonomy" id="2675850"/>
    <lineage>
        <taxon>Bacteria</taxon>
        <taxon>Bacillati</taxon>
        <taxon>Actinomycetota</taxon>
        <taxon>Actinomycetes</taxon>
        <taxon>Mycobacteriales</taxon>
        <taxon>Nocardiaceae</taxon>
        <taxon>Nocardia</taxon>
    </lineage>
</organism>
<dbReference type="Pfam" id="PF02325">
    <property type="entry name" value="CCB3_YggT"/>
    <property type="match status" value="1"/>
</dbReference>
<comment type="caution">
    <text evidence="2">The sequence shown here is derived from an EMBL/GenBank/DDBJ whole genome shotgun (WGS) entry which is preliminary data.</text>
</comment>
<keyword evidence="1" id="KW-1133">Transmembrane helix</keyword>
<reference evidence="2 3" key="1">
    <citation type="submission" date="2019-11" db="EMBL/GenBank/DDBJ databases">
        <title>Nocardia sp. nov. CT2-14 isolated from soil.</title>
        <authorList>
            <person name="Kanchanasin P."/>
            <person name="Tanasupawat S."/>
            <person name="Yuki M."/>
            <person name="Kudo T."/>
        </authorList>
    </citation>
    <scope>NUCLEOTIDE SEQUENCE [LARGE SCALE GENOMIC DNA]</scope>
    <source>
        <strain evidence="2 3">CT2-14</strain>
    </source>
</reference>
<dbReference type="GO" id="GO:0016020">
    <property type="term" value="C:membrane"/>
    <property type="evidence" value="ECO:0007669"/>
    <property type="project" value="InterPro"/>
</dbReference>
<protein>
    <submittedName>
        <fullName evidence="2">YggT family protein</fullName>
    </submittedName>
</protein>
<sequence length="93" mass="10085">MSFLGSLLGLALTLFMLLLLARLIIDWIGVLGDTPPALRRARDVVHRLTEPVIAPVRKVLKPVRLGGVSIDLAFTVVFIAVLVLRAIAFSLGK</sequence>
<dbReference type="Proteomes" id="UP000432464">
    <property type="component" value="Unassembled WGS sequence"/>
</dbReference>
<keyword evidence="1" id="KW-0812">Transmembrane</keyword>
<dbReference type="RefSeq" id="WP_154788044.1">
    <property type="nucleotide sequence ID" value="NZ_WMBB01000005.1"/>
</dbReference>
<dbReference type="InterPro" id="IPR003425">
    <property type="entry name" value="CCB3/YggT"/>
</dbReference>
<keyword evidence="3" id="KW-1185">Reference proteome</keyword>
<keyword evidence="1" id="KW-0472">Membrane</keyword>
<feature type="transmembrane region" description="Helical" evidence="1">
    <location>
        <begin position="72"/>
        <end position="91"/>
    </location>
</feature>
<proteinExistence type="predicted"/>
<accession>A0A6I3KYU7</accession>